<proteinExistence type="predicted"/>
<sequence>MRAGSATSCTCAKSGGSCARREASLPP</sequence>
<keyword evidence="2" id="KW-1185">Reference proteome</keyword>
<comment type="caution">
    <text evidence="1">The sequence shown here is derived from an EMBL/GenBank/DDBJ whole genome shotgun (WGS) entry which is preliminary data.</text>
</comment>
<evidence type="ECO:0000313" key="2">
    <source>
        <dbReference type="Proteomes" id="UP000006230"/>
    </source>
</evidence>
<dbReference type="Proteomes" id="UP000006230">
    <property type="component" value="Unassembled WGS sequence"/>
</dbReference>
<reference evidence="1 2" key="1">
    <citation type="journal article" date="2010" name="J. Bacteriol.">
        <title>Genome sequences of Pelagibaca bermudensis HTCC2601T and Maritimibacter alkaliphilus HTCC2654T, the type strains of two marine Roseobacter genera.</title>
        <authorList>
            <person name="Thrash J.C."/>
            <person name="Cho J.C."/>
            <person name="Ferriera S."/>
            <person name="Johnson J."/>
            <person name="Vergin K.L."/>
            <person name="Giovannoni S.J."/>
        </authorList>
    </citation>
    <scope>NUCLEOTIDE SEQUENCE [LARGE SCALE GENOMIC DNA]</scope>
    <source>
        <strain evidence="2">DSM 26914 / JCM 13377 / KCTC 12554 / HTCC2601</strain>
    </source>
</reference>
<name>Q0FWI3_SALBH</name>
<organism evidence="1 2">
    <name type="scientific">Salipiger bermudensis (strain DSM 26914 / JCM 13377 / KCTC 12554 / HTCC2601)</name>
    <name type="common">Pelagibaca bermudensis</name>
    <dbReference type="NCBI Taxonomy" id="314265"/>
    <lineage>
        <taxon>Bacteria</taxon>
        <taxon>Pseudomonadati</taxon>
        <taxon>Pseudomonadota</taxon>
        <taxon>Alphaproteobacteria</taxon>
        <taxon>Rhodobacterales</taxon>
        <taxon>Roseobacteraceae</taxon>
        <taxon>Salipiger</taxon>
    </lineage>
</organism>
<dbReference type="EMBL" id="AATQ01000001">
    <property type="protein sequence ID" value="EAU48569.1"/>
    <property type="molecule type" value="Genomic_DNA"/>
</dbReference>
<evidence type="ECO:0000313" key="1">
    <source>
        <dbReference type="EMBL" id="EAU48569.1"/>
    </source>
</evidence>
<dbReference type="HOGENOM" id="CLU_3414883_0_0_5"/>
<dbReference type="STRING" id="314265.R2601_03313"/>
<protein>
    <submittedName>
        <fullName evidence="1">Uncharacterized protein</fullName>
    </submittedName>
</protein>
<accession>Q0FWI3</accession>
<dbReference type="AlphaFoldDB" id="Q0FWI3"/>
<gene>
    <name evidence="1" type="ORF">R2601_03313</name>
</gene>